<keyword evidence="2" id="KW-1185">Reference proteome</keyword>
<evidence type="ECO:0000313" key="2">
    <source>
        <dbReference type="Proteomes" id="UP000001933"/>
    </source>
</evidence>
<sequence length="262" mass="30392">MKIAVRTKESAYKALEREFESTLVNELIPGILHNFANPLNGIMGRSKLLQRRMNEHFNKIKECCPDFAREIVDEQDKLSTDVISICKESDRFFYLFQDLASKFYVISDNRFERINLKKLIENELRFLEFYLDFKHEIKKTIKLTSDMPWIYGTQSGYSLCFSALLRSSMYRMKKSETKELSIITDCDERNIMVVIQDTGAKMIVNTDSATEGDSLLSCNVDMSSLVCVQLLFKEYNVKSVFEGKTGWNRVTLQIPVNRESST</sequence>
<name>Q2LT11_SYNAS</name>
<dbReference type="EMBL" id="CP000252">
    <property type="protein sequence ID" value="ABC77223.1"/>
    <property type="molecule type" value="Genomic_DNA"/>
</dbReference>
<evidence type="ECO:0000313" key="1">
    <source>
        <dbReference type="EMBL" id="ABC77223.1"/>
    </source>
</evidence>
<gene>
    <name evidence="1" type="ORF">SYN_02825</name>
</gene>
<dbReference type="Proteomes" id="UP000001933">
    <property type="component" value="Chromosome"/>
</dbReference>
<dbReference type="OrthoDB" id="9784397at2"/>
<accession>Q2LT11</accession>
<dbReference type="InParanoid" id="Q2LT11"/>
<dbReference type="HOGENOM" id="CLU_1061427_0_0_7"/>
<dbReference type="AlphaFoldDB" id="Q2LT11"/>
<organism evidence="1 2">
    <name type="scientific">Syntrophus aciditrophicus (strain SB)</name>
    <dbReference type="NCBI Taxonomy" id="56780"/>
    <lineage>
        <taxon>Bacteria</taxon>
        <taxon>Pseudomonadati</taxon>
        <taxon>Thermodesulfobacteriota</taxon>
        <taxon>Syntrophia</taxon>
        <taxon>Syntrophales</taxon>
        <taxon>Syntrophaceae</taxon>
        <taxon>Syntrophus</taxon>
    </lineage>
</organism>
<dbReference type="eggNOG" id="COG4191">
    <property type="taxonomic scope" value="Bacteria"/>
</dbReference>
<dbReference type="RefSeq" id="WP_011417252.1">
    <property type="nucleotide sequence ID" value="NC_007759.1"/>
</dbReference>
<dbReference type="STRING" id="56780.SYN_02825"/>
<proteinExistence type="predicted"/>
<protein>
    <submittedName>
        <fullName evidence="1">Hypothetical cytosolic protein</fullName>
    </submittedName>
</protein>
<dbReference type="KEGG" id="sat:SYN_02825"/>
<reference evidence="1 2" key="1">
    <citation type="journal article" date="2007" name="Proc. Natl. Acad. Sci. U.S.A.">
        <title>The genome of Syntrophus aciditrophicus: life at the thermodynamic limit of microbial growth.</title>
        <authorList>
            <person name="McInerney M.J."/>
            <person name="Rohlin L."/>
            <person name="Mouttaki H."/>
            <person name="Kim U."/>
            <person name="Krupp R.S."/>
            <person name="Rios-Hernandez L."/>
            <person name="Sieber J."/>
            <person name="Struchtemeyer C.G."/>
            <person name="Bhattacharyya A."/>
            <person name="Campbell J.W."/>
            <person name="Gunsalus R.P."/>
        </authorList>
    </citation>
    <scope>NUCLEOTIDE SEQUENCE [LARGE SCALE GENOMIC DNA]</scope>
    <source>
        <strain evidence="1 2">SB</strain>
    </source>
</reference>